<name>A0A6V7U7Q9_MELEN</name>
<dbReference type="SUPFAM" id="SSF54695">
    <property type="entry name" value="POZ domain"/>
    <property type="match status" value="1"/>
</dbReference>
<dbReference type="InterPro" id="IPR001232">
    <property type="entry name" value="SKP1-like"/>
</dbReference>
<evidence type="ECO:0000313" key="7">
    <source>
        <dbReference type="Proteomes" id="UP000580250"/>
    </source>
</evidence>
<dbReference type="FunFam" id="3.30.710.10:FF:000124">
    <property type="entry name" value="Protein CBG09126"/>
    <property type="match status" value="1"/>
</dbReference>
<comment type="function">
    <text evidence="3">Probable essential component of SCF (SKP1-CUL1-F-box protein) E3 ubiquitin-protein ligase complexes, which mediate the ubiquitination and subsequent proteasomal degradation of target proteins. Regulates cell proliferation during embryonic and larval development.</text>
</comment>
<dbReference type="GO" id="GO:0006511">
    <property type="term" value="P:ubiquitin-dependent protein catabolic process"/>
    <property type="evidence" value="ECO:0007669"/>
    <property type="project" value="InterPro"/>
</dbReference>
<dbReference type="OrthoDB" id="5786141at2759"/>
<evidence type="ECO:0000313" key="6">
    <source>
        <dbReference type="EMBL" id="CAD2147024.1"/>
    </source>
</evidence>
<protein>
    <recommendedName>
        <fullName evidence="3">Skp1-related protein</fullName>
    </recommendedName>
</protein>
<gene>
    <name evidence="6" type="ORF">MENT_LOCUS8826</name>
</gene>
<dbReference type="EMBL" id="CAJEWN010000038">
    <property type="protein sequence ID" value="CAD2147024.1"/>
    <property type="molecule type" value="Genomic_DNA"/>
</dbReference>
<dbReference type="InterPro" id="IPR016072">
    <property type="entry name" value="Skp1_comp_dimer"/>
</dbReference>
<sequence length="140" mass="15825">MVINKVLLVSNDNEQFEVDRGIIRLSSVLNDIFKDVGMDEPGGSDNTETVPLADVDGVILRKVIEWCERHKDDPPNKNYSEFSSWDDEFLKMDRSTLFEIILAANYLGIDGLMTVVCNKVGDILRGKSVEGIKDLFNMRI</sequence>
<dbReference type="AlphaFoldDB" id="A0A6V7U7Q9"/>
<feature type="domain" description="SKP1 component POZ" evidence="5">
    <location>
        <begin position="5"/>
        <end position="72"/>
    </location>
</feature>
<dbReference type="SMART" id="SM00512">
    <property type="entry name" value="Skp1"/>
    <property type="match status" value="1"/>
</dbReference>
<dbReference type="Gene3D" id="3.30.710.10">
    <property type="entry name" value="Potassium Channel Kv1.1, Chain A"/>
    <property type="match status" value="1"/>
</dbReference>
<dbReference type="InterPro" id="IPR011333">
    <property type="entry name" value="SKP1/BTB/POZ_sf"/>
</dbReference>
<dbReference type="Pfam" id="PF01466">
    <property type="entry name" value="Skp1"/>
    <property type="match status" value="1"/>
</dbReference>
<feature type="domain" description="SKP1 component dimerisation" evidence="4">
    <location>
        <begin position="111"/>
        <end position="138"/>
    </location>
</feature>
<dbReference type="InterPro" id="IPR016073">
    <property type="entry name" value="Skp1_comp_POZ"/>
</dbReference>
<evidence type="ECO:0000256" key="2">
    <source>
        <dbReference type="ARBA" id="ARBA00022786"/>
    </source>
</evidence>
<dbReference type="PANTHER" id="PTHR11165">
    <property type="entry name" value="SKP1"/>
    <property type="match status" value="1"/>
</dbReference>
<dbReference type="InterPro" id="IPR036296">
    <property type="entry name" value="SKP1-like_dim_sf"/>
</dbReference>
<keyword evidence="2 3" id="KW-0833">Ubl conjugation pathway</keyword>
<evidence type="ECO:0000259" key="4">
    <source>
        <dbReference type="Pfam" id="PF01466"/>
    </source>
</evidence>
<dbReference type="CDD" id="cd18322">
    <property type="entry name" value="BTB_POZ_SKP1"/>
    <property type="match status" value="1"/>
</dbReference>
<organism evidence="6 7">
    <name type="scientific">Meloidogyne enterolobii</name>
    <name type="common">Root-knot nematode worm</name>
    <name type="synonym">Meloidogyne mayaguensis</name>
    <dbReference type="NCBI Taxonomy" id="390850"/>
    <lineage>
        <taxon>Eukaryota</taxon>
        <taxon>Metazoa</taxon>
        <taxon>Ecdysozoa</taxon>
        <taxon>Nematoda</taxon>
        <taxon>Chromadorea</taxon>
        <taxon>Rhabditida</taxon>
        <taxon>Tylenchina</taxon>
        <taxon>Tylenchomorpha</taxon>
        <taxon>Tylenchoidea</taxon>
        <taxon>Meloidogynidae</taxon>
        <taxon>Meloidogyninae</taxon>
        <taxon>Meloidogyne</taxon>
    </lineage>
</organism>
<dbReference type="SUPFAM" id="SSF81382">
    <property type="entry name" value="Skp1 dimerisation domain-like"/>
    <property type="match status" value="1"/>
</dbReference>
<reference evidence="6 7" key="1">
    <citation type="submission" date="2020-08" db="EMBL/GenBank/DDBJ databases">
        <authorList>
            <person name="Koutsovoulos G."/>
            <person name="Danchin GJ E."/>
        </authorList>
    </citation>
    <scope>NUCLEOTIDE SEQUENCE [LARGE SCALE GENOMIC DNA]</scope>
</reference>
<dbReference type="Pfam" id="PF03931">
    <property type="entry name" value="Skp1_POZ"/>
    <property type="match status" value="1"/>
</dbReference>
<comment type="pathway">
    <text evidence="3">Protein modification; protein ubiquitination.</text>
</comment>
<dbReference type="InterPro" id="IPR016897">
    <property type="entry name" value="SKP1"/>
</dbReference>
<dbReference type="Proteomes" id="UP000580250">
    <property type="component" value="Unassembled WGS sequence"/>
</dbReference>
<evidence type="ECO:0000256" key="1">
    <source>
        <dbReference type="ARBA" id="ARBA00009993"/>
    </source>
</evidence>
<proteinExistence type="inferred from homology"/>
<dbReference type="UniPathway" id="UPA00143"/>
<evidence type="ECO:0000256" key="3">
    <source>
        <dbReference type="PIRNR" id="PIRNR028729"/>
    </source>
</evidence>
<accession>A0A6V7U7Q9</accession>
<comment type="caution">
    <text evidence="6">The sequence shown here is derived from an EMBL/GenBank/DDBJ whole genome shotgun (WGS) entry which is preliminary data.</text>
</comment>
<evidence type="ECO:0000259" key="5">
    <source>
        <dbReference type="Pfam" id="PF03931"/>
    </source>
</evidence>
<dbReference type="PIRSF" id="PIRSF028729">
    <property type="entry name" value="E3_ubiquit_lig_SCF_Skp"/>
    <property type="match status" value="1"/>
</dbReference>
<dbReference type="GO" id="GO:0016567">
    <property type="term" value="P:protein ubiquitination"/>
    <property type="evidence" value="ECO:0007669"/>
    <property type="project" value="UniProtKB-UniPathway"/>
</dbReference>
<comment type="similarity">
    <text evidence="1 3">Belongs to the SKP1 family.</text>
</comment>